<dbReference type="AlphaFoldDB" id="A0A914QI49"/>
<organism evidence="2 3">
    <name type="scientific">Panagrolaimus davidi</name>
    <dbReference type="NCBI Taxonomy" id="227884"/>
    <lineage>
        <taxon>Eukaryota</taxon>
        <taxon>Metazoa</taxon>
        <taxon>Ecdysozoa</taxon>
        <taxon>Nematoda</taxon>
        <taxon>Chromadorea</taxon>
        <taxon>Rhabditida</taxon>
        <taxon>Tylenchina</taxon>
        <taxon>Panagrolaimomorpha</taxon>
        <taxon>Panagrolaimoidea</taxon>
        <taxon>Panagrolaimidae</taxon>
        <taxon>Panagrolaimus</taxon>
    </lineage>
</organism>
<proteinExistence type="predicted"/>
<sequence length="74" mass="8501">MEPTVHESQNASMPSYNNFQRTPTTSTSSSENNYYLQGIDEEAQEAINIDEHHQNKVEKLASFIIKNIGYFSQF</sequence>
<accession>A0A914QI49</accession>
<name>A0A914QI49_9BILA</name>
<evidence type="ECO:0000256" key="1">
    <source>
        <dbReference type="SAM" id="MobiDB-lite"/>
    </source>
</evidence>
<dbReference type="Proteomes" id="UP000887578">
    <property type="component" value="Unplaced"/>
</dbReference>
<feature type="region of interest" description="Disordered" evidence="1">
    <location>
        <begin position="1"/>
        <end position="33"/>
    </location>
</feature>
<evidence type="ECO:0000313" key="3">
    <source>
        <dbReference type="WBParaSite" id="PDA_v2.g31620.t1"/>
    </source>
</evidence>
<dbReference type="WBParaSite" id="PDA_v2.g31620.t1">
    <property type="protein sequence ID" value="PDA_v2.g31620.t1"/>
    <property type="gene ID" value="PDA_v2.g31620"/>
</dbReference>
<keyword evidence="2" id="KW-1185">Reference proteome</keyword>
<reference evidence="3" key="1">
    <citation type="submission" date="2022-11" db="UniProtKB">
        <authorList>
            <consortium name="WormBaseParasite"/>
        </authorList>
    </citation>
    <scope>IDENTIFICATION</scope>
</reference>
<evidence type="ECO:0000313" key="2">
    <source>
        <dbReference type="Proteomes" id="UP000887578"/>
    </source>
</evidence>
<protein>
    <submittedName>
        <fullName evidence="3">Uncharacterized protein</fullName>
    </submittedName>
</protein>
<feature type="compositionally biased region" description="Polar residues" evidence="1">
    <location>
        <begin position="1"/>
        <end position="21"/>
    </location>
</feature>